<evidence type="ECO:0000256" key="3">
    <source>
        <dbReference type="PIRSR" id="PIRSR000102-1"/>
    </source>
</evidence>
<dbReference type="EMBL" id="MU854448">
    <property type="protein sequence ID" value="KAK4035316.1"/>
    <property type="molecule type" value="Genomic_DNA"/>
</dbReference>
<feature type="binding site" evidence="4">
    <location>
        <position position="41"/>
    </location>
    <ligand>
        <name>NAD(+)</name>
        <dbReference type="ChEBI" id="CHEBI:57540"/>
    </ligand>
</feature>
<evidence type="ECO:0000259" key="7">
    <source>
        <dbReference type="Pfam" id="PF00056"/>
    </source>
</evidence>
<dbReference type="PIRSF" id="PIRSF000102">
    <property type="entry name" value="Lac_mal_DH"/>
    <property type="match status" value="1"/>
</dbReference>
<evidence type="ECO:0000256" key="2">
    <source>
        <dbReference type="ARBA" id="ARBA00023027"/>
    </source>
</evidence>
<feature type="active site" description="Proton acceptor" evidence="3">
    <location>
        <position position="182"/>
    </location>
</feature>
<keyword evidence="2 4" id="KW-0520">NAD</keyword>
<feature type="transmembrane region" description="Helical" evidence="6">
    <location>
        <begin position="12"/>
        <end position="34"/>
    </location>
</feature>
<feature type="domain" description="Lactate/malate dehydrogenase C-terminal" evidence="8">
    <location>
        <begin position="152"/>
        <end position="309"/>
    </location>
</feature>
<dbReference type="Gene3D" id="3.90.110.10">
    <property type="entry name" value="Lactate dehydrogenase/glycoside hydrolase, family 4, C-terminal"/>
    <property type="match status" value="1"/>
</dbReference>
<dbReference type="InterPro" id="IPR001236">
    <property type="entry name" value="Lactate/malate_DH_N"/>
</dbReference>
<evidence type="ECO:0000256" key="1">
    <source>
        <dbReference type="ARBA" id="ARBA00023002"/>
    </source>
</evidence>
<evidence type="ECO:0000256" key="5">
    <source>
        <dbReference type="RuleBase" id="RU003369"/>
    </source>
</evidence>
<dbReference type="GO" id="GO:0004459">
    <property type="term" value="F:L-lactate dehydrogenase (NAD+) activity"/>
    <property type="evidence" value="ECO:0007669"/>
    <property type="project" value="TreeGrafter"/>
</dbReference>
<reference evidence="10" key="1">
    <citation type="journal article" date="2023" name="Mol. Phylogenet. Evol.">
        <title>Genome-scale phylogeny and comparative genomics of the fungal order Sordariales.</title>
        <authorList>
            <person name="Hensen N."/>
            <person name="Bonometti L."/>
            <person name="Westerberg I."/>
            <person name="Brannstrom I.O."/>
            <person name="Guillou S."/>
            <person name="Cros-Aarteil S."/>
            <person name="Calhoun S."/>
            <person name="Haridas S."/>
            <person name="Kuo A."/>
            <person name="Mondo S."/>
            <person name="Pangilinan J."/>
            <person name="Riley R."/>
            <person name="LaButti K."/>
            <person name="Andreopoulos B."/>
            <person name="Lipzen A."/>
            <person name="Chen C."/>
            <person name="Yan M."/>
            <person name="Daum C."/>
            <person name="Ng V."/>
            <person name="Clum A."/>
            <person name="Steindorff A."/>
            <person name="Ohm R.A."/>
            <person name="Martin F."/>
            <person name="Silar P."/>
            <person name="Natvig D.O."/>
            <person name="Lalanne C."/>
            <person name="Gautier V."/>
            <person name="Ament-Velasquez S.L."/>
            <person name="Kruys A."/>
            <person name="Hutchinson M.I."/>
            <person name="Powell A.J."/>
            <person name="Barry K."/>
            <person name="Miller A.N."/>
            <person name="Grigoriev I.V."/>
            <person name="Debuchy R."/>
            <person name="Gladieux P."/>
            <person name="Hiltunen Thoren M."/>
            <person name="Johannesson H."/>
        </authorList>
    </citation>
    <scope>NUCLEOTIDE SEQUENCE [LARGE SCALE GENOMIC DNA]</scope>
    <source>
        <strain evidence="10">CBS 284.82</strain>
    </source>
</reference>
<evidence type="ECO:0000256" key="6">
    <source>
        <dbReference type="SAM" id="Phobius"/>
    </source>
</evidence>
<dbReference type="Gene3D" id="3.40.50.720">
    <property type="entry name" value="NAD(P)-binding Rossmann-like Domain"/>
    <property type="match status" value="1"/>
</dbReference>
<keyword evidence="10" id="KW-1185">Reference proteome</keyword>
<organism evidence="9 10">
    <name type="scientific">Parachaetomium inaequale</name>
    <dbReference type="NCBI Taxonomy" id="2588326"/>
    <lineage>
        <taxon>Eukaryota</taxon>
        <taxon>Fungi</taxon>
        <taxon>Dikarya</taxon>
        <taxon>Ascomycota</taxon>
        <taxon>Pezizomycotina</taxon>
        <taxon>Sordariomycetes</taxon>
        <taxon>Sordariomycetidae</taxon>
        <taxon>Sordariales</taxon>
        <taxon>Chaetomiaceae</taxon>
        <taxon>Parachaetomium</taxon>
    </lineage>
</organism>
<dbReference type="PANTHER" id="PTHR43128:SF16">
    <property type="entry name" value="L-LACTATE DEHYDROGENASE"/>
    <property type="match status" value="1"/>
</dbReference>
<dbReference type="SUPFAM" id="SSF51735">
    <property type="entry name" value="NAD(P)-binding Rossmann-fold domains"/>
    <property type="match status" value="1"/>
</dbReference>
<keyword evidence="6" id="KW-0472">Membrane</keyword>
<feature type="domain" description="Lactate/malate dehydrogenase N-terminal" evidence="7">
    <location>
        <begin position="11"/>
        <end position="149"/>
    </location>
</feature>
<dbReference type="PRINTS" id="PR00086">
    <property type="entry name" value="LLDHDRGNASE"/>
</dbReference>
<sequence length="312" mass="32938">MPPGNTKPFSRIAIVGVGQVGAAATYALILGSVASELLLVDVKVDLRDAQVHDLSDVAYAIDGGTRVRAATHHEAGQCDIVVITAGSRHSLGETGIQHMHRNVSVVRSVVTAMTPFRPDTVVLVVSNPVDLLTTLTKELSGLPEHQVLGSGTFLDSVRLRGLLAEKAEVAASSIQLSVLGVHGDPQVAWSTATINGVPMDKFSYPGAFTPADLADECKERAESIIRVKGAAPCGVGSVVSSICTSIIADKGDVRPISHFQPEFGCCLSSPVVLGRKGILRSVQMALNSEEQNHIANSAKRLKDTMDRIKQGH</sequence>
<dbReference type="AlphaFoldDB" id="A0AAN6PF82"/>
<gene>
    <name evidence="9" type="ORF">C8A01DRAFT_38218</name>
</gene>
<evidence type="ECO:0008006" key="11">
    <source>
        <dbReference type="Google" id="ProtNLM"/>
    </source>
</evidence>
<dbReference type="GO" id="GO:0006089">
    <property type="term" value="P:lactate metabolic process"/>
    <property type="evidence" value="ECO:0007669"/>
    <property type="project" value="TreeGrafter"/>
</dbReference>
<protein>
    <recommendedName>
        <fullName evidence="11">L-lactate dehydrogenase</fullName>
    </recommendedName>
</protein>
<comment type="similarity">
    <text evidence="5">Belongs to the LDH/MDH superfamily.</text>
</comment>
<keyword evidence="6" id="KW-0812">Transmembrane</keyword>
<dbReference type="CDD" id="cd00300">
    <property type="entry name" value="LDH_like"/>
    <property type="match status" value="1"/>
</dbReference>
<name>A0AAN6PF82_9PEZI</name>
<proteinExistence type="inferred from homology"/>
<dbReference type="Proteomes" id="UP001303115">
    <property type="component" value="Unassembled WGS sequence"/>
</dbReference>
<dbReference type="InterPro" id="IPR015955">
    <property type="entry name" value="Lactate_DH/Glyco_Ohase_4_C"/>
</dbReference>
<dbReference type="Pfam" id="PF02866">
    <property type="entry name" value="Ldh_1_C"/>
    <property type="match status" value="1"/>
</dbReference>
<feature type="binding site" evidence="4">
    <location>
        <begin position="16"/>
        <end position="21"/>
    </location>
    <ligand>
        <name>NAD(+)</name>
        <dbReference type="ChEBI" id="CHEBI:57540"/>
    </ligand>
</feature>
<evidence type="ECO:0000313" key="9">
    <source>
        <dbReference type="EMBL" id="KAK4035316.1"/>
    </source>
</evidence>
<accession>A0AAN6PF82</accession>
<feature type="binding site" evidence="4">
    <location>
        <position position="102"/>
    </location>
    <ligand>
        <name>NAD(+)</name>
        <dbReference type="ChEBI" id="CHEBI:57540"/>
    </ligand>
</feature>
<feature type="binding site" evidence="4">
    <location>
        <begin position="125"/>
        <end position="127"/>
    </location>
    <ligand>
        <name>NAD(+)</name>
        <dbReference type="ChEBI" id="CHEBI:57540"/>
    </ligand>
</feature>
<dbReference type="SUPFAM" id="SSF56327">
    <property type="entry name" value="LDH C-terminal domain-like"/>
    <property type="match status" value="1"/>
</dbReference>
<dbReference type="Pfam" id="PF00056">
    <property type="entry name" value="Ldh_1_N"/>
    <property type="match status" value="1"/>
</dbReference>
<keyword evidence="1 5" id="KW-0560">Oxidoreductase</keyword>
<dbReference type="InterPro" id="IPR036291">
    <property type="entry name" value="NAD(P)-bd_dom_sf"/>
</dbReference>
<dbReference type="InterPro" id="IPR001557">
    <property type="entry name" value="L-lactate/malate_DH"/>
</dbReference>
<evidence type="ECO:0000256" key="4">
    <source>
        <dbReference type="PIRSR" id="PIRSR000102-3"/>
    </source>
</evidence>
<dbReference type="InterPro" id="IPR022383">
    <property type="entry name" value="Lactate/malate_DH_C"/>
</dbReference>
<comment type="caution">
    <text evidence="9">The sequence shown here is derived from an EMBL/GenBank/DDBJ whole genome shotgun (WGS) entry which is preliminary data.</text>
</comment>
<dbReference type="PANTHER" id="PTHR43128">
    <property type="entry name" value="L-2-HYDROXYCARBOXYLATE DEHYDROGENASE (NAD(P)(+))"/>
    <property type="match status" value="1"/>
</dbReference>
<keyword evidence="6" id="KW-1133">Transmembrane helix</keyword>
<evidence type="ECO:0000259" key="8">
    <source>
        <dbReference type="Pfam" id="PF02866"/>
    </source>
</evidence>
<evidence type="ECO:0000313" key="10">
    <source>
        <dbReference type="Proteomes" id="UP001303115"/>
    </source>
</evidence>